<proteinExistence type="predicted"/>
<evidence type="ECO:0000256" key="1">
    <source>
        <dbReference type="SAM" id="MobiDB-lite"/>
    </source>
</evidence>
<name>A0A813A2A4_9DINO</name>
<reference evidence="2" key="1">
    <citation type="submission" date="2021-02" db="EMBL/GenBank/DDBJ databases">
        <authorList>
            <person name="Dougan E. K."/>
            <person name="Rhodes N."/>
            <person name="Thang M."/>
            <person name="Chan C."/>
        </authorList>
    </citation>
    <scope>NUCLEOTIDE SEQUENCE</scope>
</reference>
<gene>
    <name evidence="2" type="ORF">SNEC2469_LOCUS26159</name>
</gene>
<dbReference type="SMART" id="SM00248">
    <property type="entry name" value="ANK"/>
    <property type="match status" value="3"/>
</dbReference>
<dbReference type="EMBL" id="CAJNJA010052709">
    <property type="protein sequence ID" value="CAE7847717.1"/>
    <property type="molecule type" value="Genomic_DNA"/>
</dbReference>
<organism evidence="2 3">
    <name type="scientific">Symbiodinium necroappetens</name>
    <dbReference type="NCBI Taxonomy" id="1628268"/>
    <lineage>
        <taxon>Eukaryota</taxon>
        <taxon>Sar</taxon>
        <taxon>Alveolata</taxon>
        <taxon>Dinophyceae</taxon>
        <taxon>Suessiales</taxon>
        <taxon>Symbiodiniaceae</taxon>
        <taxon>Symbiodinium</taxon>
    </lineage>
</organism>
<evidence type="ECO:0000313" key="2">
    <source>
        <dbReference type="EMBL" id="CAE7847717.1"/>
    </source>
</evidence>
<dbReference type="Gene3D" id="1.25.40.20">
    <property type="entry name" value="Ankyrin repeat-containing domain"/>
    <property type="match status" value="1"/>
</dbReference>
<dbReference type="AlphaFoldDB" id="A0A813A2A4"/>
<evidence type="ECO:0000313" key="3">
    <source>
        <dbReference type="Proteomes" id="UP000601435"/>
    </source>
</evidence>
<accession>A0A813A2A4</accession>
<dbReference type="InterPro" id="IPR036770">
    <property type="entry name" value="Ankyrin_rpt-contain_sf"/>
</dbReference>
<dbReference type="OrthoDB" id="428895at2759"/>
<sequence length="319" mass="34792">MSEPVSRHLQEAVAIDALIDLHNKSRAPVAPTISPEDLESAEKQLLEAVRGEYAKVGEAIRHRHAAEIFLKDRANDIDLAVCEAGSKFFQFEVLQELVKMGGSVNKQACGHRGGTTVQEAAYWGVDEGLTRIIKELGGDPSVPNKQGLPPVYVACEGPSGDSSGDSDMAASAKKHGPKTPQALSHKGTIHHLKKNGAEMNQTIDGKPLVMYAAEQQQFHITKCLLDNGADWPWDVKSPKLRIRGKDYVMGISAVPKNGIEAALCTAARNNSQSQVLSYLVLGADIEYPWCWTPNLPWYTTPLGHAAVHRHKDFETKSSE</sequence>
<feature type="compositionally biased region" description="Low complexity" evidence="1">
    <location>
        <begin position="157"/>
        <end position="171"/>
    </location>
</feature>
<comment type="caution">
    <text evidence="2">The sequence shown here is derived from an EMBL/GenBank/DDBJ whole genome shotgun (WGS) entry which is preliminary data.</text>
</comment>
<protein>
    <submittedName>
        <fullName evidence="2">Uncharacterized protein</fullName>
    </submittedName>
</protein>
<dbReference type="Proteomes" id="UP000601435">
    <property type="component" value="Unassembled WGS sequence"/>
</dbReference>
<keyword evidence="3" id="KW-1185">Reference proteome</keyword>
<dbReference type="InterPro" id="IPR002110">
    <property type="entry name" value="Ankyrin_rpt"/>
</dbReference>
<feature type="region of interest" description="Disordered" evidence="1">
    <location>
        <begin position="156"/>
        <end position="185"/>
    </location>
</feature>
<dbReference type="SUPFAM" id="SSF48403">
    <property type="entry name" value="Ankyrin repeat"/>
    <property type="match status" value="1"/>
</dbReference>